<feature type="domain" description="Glycosyl transferase family 1" evidence="15">
    <location>
        <begin position="251"/>
        <end position="420"/>
    </location>
</feature>
<keyword evidence="10 14" id="KW-1133">Transmembrane helix</keyword>
<evidence type="ECO:0000256" key="7">
    <source>
        <dbReference type="ARBA" id="ARBA00022679"/>
    </source>
</evidence>
<comment type="similarity">
    <text evidence="3 14">Belongs to the glycosyltransferase group 1 family. Glycosyltransferase 4 subfamily.</text>
</comment>
<comment type="subcellular location">
    <subcellularLocation>
        <location evidence="1">Endoplasmic reticulum membrane</location>
        <topology evidence="1">Single-pass membrane protein</topology>
    </subcellularLocation>
</comment>
<keyword evidence="18" id="KW-1185">Reference proteome</keyword>
<dbReference type="PANTHER" id="PTHR45919">
    <property type="entry name" value="GDP-MAN:MAN(3)GLCNAC(2)-PP-DOL ALPHA-1,2-MANNOSYLTRANSFERASE"/>
    <property type="match status" value="1"/>
</dbReference>
<gene>
    <name evidence="17" type="ORF">DSTB1V02_LOCUS1614</name>
</gene>
<keyword evidence="11 14" id="KW-0472">Membrane</keyword>
<evidence type="ECO:0000256" key="2">
    <source>
        <dbReference type="ARBA" id="ARBA00004922"/>
    </source>
</evidence>
<dbReference type="Pfam" id="PF15924">
    <property type="entry name" value="ALG11_N"/>
    <property type="match status" value="1"/>
</dbReference>
<dbReference type="CDD" id="cd03806">
    <property type="entry name" value="GT4_ALG11-like"/>
    <property type="match status" value="1"/>
</dbReference>
<comment type="function">
    <text evidence="13">GDP-Man:Man(3)GlcNAc(2)-PP-Dol alpha-1,2-mannosyltransferase that operates in the biosynthetic pathway of dolichol-linked oligosaccharides, the glycan precursors employed in protein asparagine (N)-glycosylation. The assembly of dolichol-linked oligosaccharides begins on the cytosolic side of the endoplasmic reticulum membrane and finishes in its lumen. The sequential addition of sugars to dolichol pyrophosphate produces dolichol-linked oligosaccharides containing fourteen sugars, including two GlcNAcs, nine mannoses and three glucoses. Once assembled, the oligosaccharide is transferred from the lipid to nascent proteins by oligosaccharyltransferases. Catalyzes, on the cytoplasmic face of the endoplasmic reticulum, the addition of the fourth and fifth mannose residues to the dolichol-linked oligosaccharide chain, to produce Man(5)GlcNAc(2)-PP-dolichol core oligosaccharide. Man(5)GlcNAc(2)-PP-dolichol is a substrate for ALG3, the following enzyme in the biosynthetic pathway.</text>
</comment>
<dbReference type="Proteomes" id="UP000677054">
    <property type="component" value="Unassembled WGS sequence"/>
</dbReference>
<dbReference type="EC" id="2.4.1.131" evidence="4 14"/>
<dbReference type="PANTHER" id="PTHR45919:SF1">
    <property type="entry name" value="GDP-MAN:MAN(3)GLCNAC(2)-PP-DOL ALPHA-1,2-MANNOSYLTRANSFERASE"/>
    <property type="match status" value="1"/>
</dbReference>
<keyword evidence="7 14" id="KW-0808">Transferase</keyword>
<dbReference type="OrthoDB" id="2276068at2759"/>
<feature type="transmembrane region" description="Helical" evidence="14">
    <location>
        <begin position="148"/>
        <end position="170"/>
    </location>
</feature>
<dbReference type="GO" id="GO:0005789">
    <property type="term" value="C:endoplasmic reticulum membrane"/>
    <property type="evidence" value="ECO:0007669"/>
    <property type="project" value="UniProtKB-SubCell"/>
</dbReference>
<proteinExistence type="inferred from homology"/>
<evidence type="ECO:0000259" key="15">
    <source>
        <dbReference type="Pfam" id="PF00534"/>
    </source>
</evidence>
<evidence type="ECO:0000256" key="12">
    <source>
        <dbReference type="ARBA" id="ARBA00045065"/>
    </source>
</evidence>
<organism evidence="17">
    <name type="scientific">Darwinula stevensoni</name>
    <dbReference type="NCBI Taxonomy" id="69355"/>
    <lineage>
        <taxon>Eukaryota</taxon>
        <taxon>Metazoa</taxon>
        <taxon>Ecdysozoa</taxon>
        <taxon>Arthropoda</taxon>
        <taxon>Crustacea</taxon>
        <taxon>Oligostraca</taxon>
        <taxon>Ostracoda</taxon>
        <taxon>Podocopa</taxon>
        <taxon>Podocopida</taxon>
        <taxon>Darwinulocopina</taxon>
        <taxon>Darwinuloidea</taxon>
        <taxon>Darwinulidae</taxon>
        <taxon>Darwinula</taxon>
    </lineage>
</organism>
<evidence type="ECO:0000256" key="6">
    <source>
        <dbReference type="ARBA" id="ARBA00022676"/>
    </source>
</evidence>
<comment type="catalytic activity">
    <reaction evidence="12 14">
        <text>an alpha-D-Man-(1-&gt;3)-[alpha-D-Man-(1-&gt;6)]-beta-D-Man-(1-&gt;4)-beta-D-GlcNAc-(1-&gt;4)-alpha-D-GlcNAc-diphospho-di-trans,poly-cis-dolichol + 2 GDP-alpha-D-mannose = an alpha-D-Man-(1-&gt;2)-alpha-D-Man-(1-&gt;2)-alpha-D-Man-(1-&gt;3)-[alpha-D-Man-(1-&gt;6)]-beta-D-Man-(1-&gt;4)-beta-D-GlcNAc-(1-&gt;4)-alpha-D-GlcNAc-diphospho-di-trans,poly-cis-dolichol + 2 GDP + 2 H(+)</text>
        <dbReference type="Rhea" id="RHEA:29523"/>
        <dbReference type="Rhea" id="RHEA-COMP:19515"/>
        <dbReference type="Rhea" id="RHEA-COMP:19516"/>
        <dbReference type="ChEBI" id="CHEBI:15378"/>
        <dbReference type="ChEBI" id="CHEBI:57527"/>
        <dbReference type="ChEBI" id="CHEBI:58189"/>
        <dbReference type="ChEBI" id="CHEBI:132511"/>
        <dbReference type="ChEBI" id="CHEBI:132515"/>
        <dbReference type="EC" id="2.4.1.131"/>
    </reaction>
    <physiologicalReaction direction="left-to-right" evidence="12 14">
        <dbReference type="Rhea" id="RHEA:29524"/>
    </physiologicalReaction>
</comment>
<evidence type="ECO:0000256" key="14">
    <source>
        <dbReference type="RuleBase" id="RU367051"/>
    </source>
</evidence>
<dbReference type="GO" id="GO:0004377">
    <property type="term" value="F:GDP-Man:Man(3)GlcNAc(2)-PP-Dol alpha-1,2-mannosyltransferase activity"/>
    <property type="evidence" value="ECO:0007669"/>
    <property type="project" value="UniProtKB-UniRule"/>
</dbReference>
<evidence type="ECO:0000256" key="11">
    <source>
        <dbReference type="ARBA" id="ARBA00023136"/>
    </source>
</evidence>
<evidence type="ECO:0000259" key="16">
    <source>
        <dbReference type="Pfam" id="PF15924"/>
    </source>
</evidence>
<evidence type="ECO:0000313" key="18">
    <source>
        <dbReference type="Proteomes" id="UP000677054"/>
    </source>
</evidence>
<dbReference type="AlphaFoldDB" id="A0A7R8X6R1"/>
<dbReference type="GO" id="GO:0006487">
    <property type="term" value="P:protein N-linked glycosylation"/>
    <property type="evidence" value="ECO:0007669"/>
    <property type="project" value="TreeGrafter"/>
</dbReference>
<accession>A0A7R8X6R1</accession>
<evidence type="ECO:0000313" key="17">
    <source>
        <dbReference type="EMBL" id="CAD7241628.1"/>
    </source>
</evidence>
<evidence type="ECO:0000256" key="4">
    <source>
        <dbReference type="ARBA" id="ARBA00012645"/>
    </source>
</evidence>
<dbReference type="Gene3D" id="3.40.50.2000">
    <property type="entry name" value="Glycogen Phosphorylase B"/>
    <property type="match status" value="1"/>
</dbReference>
<evidence type="ECO:0000256" key="10">
    <source>
        <dbReference type="ARBA" id="ARBA00022989"/>
    </source>
</evidence>
<evidence type="ECO:0000256" key="13">
    <source>
        <dbReference type="ARBA" id="ARBA00045128"/>
    </source>
</evidence>
<keyword evidence="6 14" id="KW-0328">Glycosyltransferase</keyword>
<dbReference type="SUPFAM" id="SSF53756">
    <property type="entry name" value="UDP-Glycosyltransferase/glycogen phosphorylase"/>
    <property type="match status" value="1"/>
</dbReference>
<dbReference type="UniPathway" id="UPA00378"/>
<evidence type="ECO:0000256" key="5">
    <source>
        <dbReference type="ARBA" id="ARBA00022018"/>
    </source>
</evidence>
<feature type="transmembrane region" description="Helical" evidence="14">
    <location>
        <begin position="6"/>
        <end position="24"/>
    </location>
</feature>
<dbReference type="InterPro" id="IPR001296">
    <property type="entry name" value="Glyco_trans_1"/>
</dbReference>
<protein>
    <recommendedName>
        <fullName evidence="5 14">GDP-Man:Man(3)GlcNAc(2)-PP-Dol alpha-1,2-mannosyltransferase</fullName>
        <ecNumber evidence="4 14">2.4.1.131</ecNumber>
    </recommendedName>
</protein>
<dbReference type="Pfam" id="PF00534">
    <property type="entry name" value="Glycos_transf_1"/>
    <property type="match status" value="1"/>
</dbReference>
<sequence>MALNFVSVVILTAFLPLILLKMVFHWHRKTGRRKTVGFFHPYCNAGGGGEKVMWCAINALQKKYPKWEFVIYTGDVESPPNLILKNAKERFNISLERGVTFVYLRTRFLVEAKMYPIFTLLGQSIGSVILGLEALFRFLPDVYVDSMGYAFTFPLFKYIGGCHIACYVHYPTISTDMLHLIQSGAATYNNRAVVSRSPLLSRCKLIYYQFFAAIYGFVGSRADLILVHLVYPPCQTEELSSLPLLNDDEKPRWDIVSVAQFRPEKNHELQLRAFKCLLEKAKALKMKTENLHLILIGGCRHAEDEMRVNLLKDLAKTLDIDDQVQFHLNVSFSELKEAFQNGTIGLHTMWNEHFGIGVVDGMAAGLIMVAHNSGGPKMDIVISHGGNRTGFLADDEESFAGAILEVMKMSSEEKRTIQLAARQVFPLWRESVERFSMARFEESILNCFRMLLSE</sequence>
<reference evidence="17" key="1">
    <citation type="submission" date="2020-11" db="EMBL/GenBank/DDBJ databases">
        <authorList>
            <person name="Tran Van P."/>
        </authorList>
    </citation>
    <scope>NUCLEOTIDE SEQUENCE</scope>
</reference>
<dbReference type="InterPro" id="IPR031814">
    <property type="entry name" value="ALG11_N"/>
</dbReference>
<keyword evidence="9 14" id="KW-0256">Endoplasmic reticulum</keyword>
<evidence type="ECO:0000256" key="1">
    <source>
        <dbReference type="ARBA" id="ARBA00004389"/>
    </source>
</evidence>
<comment type="pathway">
    <text evidence="2 14">Protein modification; protein glycosylation.</text>
</comment>
<feature type="transmembrane region" description="Helical" evidence="14">
    <location>
        <begin position="205"/>
        <end position="231"/>
    </location>
</feature>
<evidence type="ECO:0000256" key="3">
    <source>
        <dbReference type="ARBA" id="ARBA00009481"/>
    </source>
</evidence>
<keyword evidence="8 14" id="KW-0812">Transmembrane</keyword>
<evidence type="ECO:0000256" key="8">
    <source>
        <dbReference type="ARBA" id="ARBA00022692"/>
    </source>
</evidence>
<name>A0A7R8X6R1_9CRUS</name>
<feature type="transmembrane region" description="Helical" evidence="14">
    <location>
        <begin position="115"/>
        <end position="136"/>
    </location>
</feature>
<feature type="domain" description="ALG11 mannosyltransferase N-terminal" evidence="16">
    <location>
        <begin position="34"/>
        <end position="227"/>
    </location>
</feature>
<evidence type="ECO:0000256" key="9">
    <source>
        <dbReference type="ARBA" id="ARBA00022824"/>
    </source>
</evidence>
<dbReference type="InterPro" id="IPR038013">
    <property type="entry name" value="ALG11"/>
</dbReference>
<dbReference type="EMBL" id="CAJPEV010000158">
    <property type="protein sequence ID" value="CAG0881548.1"/>
    <property type="molecule type" value="Genomic_DNA"/>
</dbReference>
<dbReference type="EMBL" id="LR899675">
    <property type="protein sequence ID" value="CAD7241628.1"/>
    <property type="molecule type" value="Genomic_DNA"/>
</dbReference>